<sequence length="43" mass="5098">MAVVKIKKKKKMYVHIYVCNCYTACMFGLLLYLEKRKPINSDL</sequence>
<feature type="transmembrane region" description="Helical" evidence="1">
    <location>
        <begin position="12"/>
        <end position="33"/>
    </location>
</feature>
<proteinExistence type="predicted"/>
<evidence type="ECO:0000313" key="2">
    <source>
        <dbReference type="EMBL" id="JAH95657.1"/>
    </source>
</evidence>
<dbReference type="AlphaFoldDB" id="A0A0E9WYT7"/>
<accession>A0A0E9WYT7</accession>
<keyword evidence="1" id="KW-0812">Transmembrane</keyword>
<reference evidence="2" key="2">
    <citation type="journal article" date="2015" name="Fish Shellfish Immunol.">
        <title>Early steps in the European eel (Anguilla anguilla)-Vibrio vulnificus interaction in the gills: Role of the RtxA13 toxin.</title>
        <authorList>
            <person name="Callol A."/>
            <person name="Pajuelo D."/>
            <person name="Ebbesson L."/>
            <person name="Teles M."/>
            <person name="MacKenzie S."/>
            <person name="Amaro C."/>
        </authorList>
    </citation>
    <scope>NUCLEOTIDE SEQUENCE</scope>
</reference>
<organism evidence="2">
    <name type="scientific">Anguilla anguilla</name>
    <name type="common">European freshwater eel</name>
    <name type="synonym">Muraena anguilla</name>
    <dbReference type="NCBI Taxonomy" id="7936"/>
    <lineage>
        <taxon>Eukaryota</taxon>
        <taxon>Metazoa</taxon>
        <taxon>Chordata</taxon>
        <taxon>Craniata</taxon>
        <taxon>Vertebrata</taxon>
        <taxon>Euteleostomi</taxon>
        <taxon>Actinopterygii</taxon>
        <taxon>Neopterygii</taxon>
        <taxon>Teleostei</taxon>
        <taxon>Anguilliformes</taxon>
        <taxon>Anguillidae</taxon>
        <taxon>Anguilla</taxon>
    </lineage>
</organism>
<evidence type="ECO:0000256" key="1">
    <source>
        <dbReference type="SAM" id="Phobius"/>
    </source>
</evidence>
<keyword evidence="1" id="KW-1133">Transmembrane helix</keyword>
<protein>
    <submittedName>
        <fullName evidence="2">Uncharacterized protein</fullName>
    </submittedName>
</protein>
<dbReference type="EMBL" id="GBXM01012920">
    <property type="protein sequence ID" value="JAH95657.1"/>
    <property type="molecule type" value="Transcribed_RNA"/>
</dbReference>
<reference evidence="2" key="1">
    <citation type="submission" date="2014-11" db="EMBL/GenBank/DDBJ databases">
        <authorList>
            <person name="Amaro Gonzalez C."/>
        </authorList>
    </citation>
    <scope>NUCLEOTIDE SEQUENCE</scope>
</reference>
<keyword evidence="1" id="KW-0472">Membrane</keyword>
<name>A0A0E9WYT7_ANGAN</name>